<accession>A0ABV0K770</accession>
<dbReference type="EMBL" id="JAMPKX010000008">
    <property type="protein sequence ID" value="MEP0948636.1"/>
    <property type="molecule type" value="Genomic_DNA"/>
</dbReference>
<keyword evidence="2" id="KW-1185">Reference proteome</keyword>
<protein>
    <submittedName>
        <fullName evidence="1">Uncharacterized protein</fullName>
    </submittedName>
</protein>
<sequence>MLLGEHFKEASQHLPAYLNLSSERFSFSDFLPAGEDSLMPTSHDAYKMTLWVKAIGKERTVP</sequence>
<name>A0ABV0K770_9CYAN</name>
<organism evidence="1 2">
    <name type="scientific">Leptolyngbya subtilissima DQ-A4</name>
    <dbReference type="NCBI Taxonomy" id="2933933"/>
    <lineage>
        <taxon>Bacteria</taxon>
        <taxon>Bacillati</taxon>
        <taxon>Cyanobacteriota</taxon>
        <taxon>Cyanophyceae</taxon>
        <taxon>Leptolyngbyales</taxon>
        <taxon>Leptolyngbyaceae</taxon>
        <taxon>Leptolyngbya group</taxon>
        <taxon>Leptolyngbya</taxon>
    </lineage>
</organism>
<proteinExistence type="predicted"/>
<gene>
    <name evidence="1" type="ORF">NC992_17260</name>
</gene>
<evidence type="ECO:0000313" key="1">
    <source>
        <dbReference type="EMBL" id="MEP0948636.1"/>
    </source>
</evidence>
<evidence type="ECO:0000313" key="2">
    <source>
        <dbReference type="Proteomes" id="UP001482513"/>
    </source>
</evidence>
<comment type="caution">
    <text evidence="1">The sequence shown here is derived from an EMBL/GenBank/DDBJ whole genome shotgun (WGS) entry which is preliminary data.</text>
</comment>
<dbReference type="Proteomes" id="UP001482513">
    <property type="component" value="Unassembled WGS sequence"/>
</dbReference>
<reference evidence="1 2" key="1">
    <citation type="submission" date="2022-04" db="EMBL/GenBank/DDBJ databases">
        <title>Positive selection, recombination, and allopatry shape intraspecific diversity of widespread and dominant cyanobacteria.</title>
        <authorList>
            <person name="Wei J."/>
            <person name="Shu W."/>
            <person name="Hu C."/>
        </authorList>
    </citation>
    <scope>NUCLEOTIDE SEQUENCE [LARGE SCALE GENOMIC DNA]</scope>
    <source>
        <strain evidence="1 2">DQ-A4</strain>
    </source>
</reference>